<feature type="compositionally biased region" description="Polar residues" evidence="2">
    <location>
        <begin position="138"/>
        <end position="147"/>
    </location>
</feature>
<keyword evidence="1" id="KW-0406">Ion transport</keyword>
<dbReference type="GO" id="GO:0034220">
    <property type="term" value="P:monoatomic ion transmembrane transport"/>
    <property type="evidence" value="ECO:0007669"/>
    <property type="project" value="UniProtKB-KW"/>
</dbReference>
<dbReference type="Proteomes" id="UP000604825">
    <property type="component" value="Unassembled WGS sequence"/>
</dbReference>
<sequence length="475" mass="54150">MFQYYDEALQIFPEIKSDQNLMCMFSKHYKSKVIIMFIVYRGPSDPYELVMKWDFNVDSQPKNNIELDENDYLRNPAPQNEHVGVDEEALYLETVPRNALQVVNYLIEKEKRGDESEDDSEDDDDEEEVQEDDEVSCNDGNNASNAEYGTDDPPMGKHWRNATLSGSGRTASTGVARHGSRQGQRRQTLYSGFKQKRRHVVGAAYRGRFQDWKSEQSVSVISDRVNSERGHNIFGLLKDRTAGAFSFLGNSSHSEALNKSGPEEKKSKIRVLDPQGPFLQRWNKIFVISCLFAVFVDPLFLYIPVIDGGNNCLYLDKKLETVASILRFFTDIFYLLHMLFQFRTGFIAPSSRVFGRGVLVKDTFAIAKRYMSTLFLVDFLAVLPLPQLHGMNNALSYFQNVPESLDLIFHYQVFVLVVLPTLQGPEVMKAKIVLLVIIICQYVPRLLRIIPLYLQITRSAGILTETAWAGAAFNL</sequence>
<dbReference type="GO" id="GO:0016020">
    <property type="term" value="C:membrane"/>
    <property type="evidence" value="ECO:0007669"/>
    <property type="project" value="UniProtKB-SubCell"/>
</dbReference>
<proteinExistence type="predicted"/>
<keyword evidence="1" id="KW-0813">Transport</keyword>
<dbReference type="OrthoDB" id="421226at2759"/>
<evidence type="ECO:0008006" key="5">
    <source>
        <dbReference type="Google" id="ProtNLM"/>
    </source>
</evidence>
<feature type="compositionally biased region" description="Acidic residues" evidence="2">
    <location>
        <begin position="115"/>
        <end position="136"/>
    </location>
</feature>
<evidence type="ECO:0000313" key="4">
    <source>
        <dbReference type="Proteomes" id="UP000604825"/>
    </source>
</evidence>
<evidence type="ECO:0000256" key="1">
    <source>
        <dbReference type="ARBA" id="ARBA00023303"/>
    </source>
</evidence>
<evidence type="ECO:0000313" key="3">
    <source>
        <dbReference type="EMBL" id="CAD6251225.1"/>
    </source>
</evidence>
<evidence type="ECO:0000256" key="2">
    <source>
        <dbReference type="SAM" id="MobiDB-lite"/>
    </source>
</evidence>
<protein>
    <recommendedName>
        <fullName evidence="5">Ion transport domain-containing protein</fullName>
    </recommendedName>
</protein>
<reference evidence="3" key="1">
    <citation type="submission" date="2020-10" db="EMBL/GenBank/DDBJ databases">
        <authorList>
            <person name="Han B."/>
            <person name="Lu T."/>
            <person name="Zhao Q."/>
            <person name="Huang X."/>
            <person name="Zhao Y."/>
        </authorList>
    </citation>
    <scope>NUCLEOTIDE SEQUENCE</scope>
</reference>
<feature type="compositionally biased region" description="Polar residues" evidence="2">
    <location>
        <begin position="162"/>
        <end position="173"/>
    </location>
</feature>
<name>A0A811Q6Y3_9POAL</name>
<dbReference type="PANTHER" id="PTHR45651:SF5">
    <property type="entry name" value="CYCLIC NUCLEOTIDE-GATED ION CHANNEL 1"/>
    <property type="match status" value="1"/>
</dbReference>
<dbReference type="AlphaFoldDB" id="A0A811Q6Y3"/>
<accession>A0A811Q6Y3</accession>
<dbReference type="PANTHER" id="PTHR45651">
    <property type="entry name" value="CYCLIC NUCLEOTIDE-GATED ION CHANNEL 15-RELATED-RELATED"/>
    <property type="match status" value="1"/>
</dbReference>
<dbReference type="SUPFAM" id="SSF81324">
    <property type="entry name" value="Voltage-gated potassium channels"/>
    <property type="match status" value="1"/>
</dbReference>
<organism evidence="3 4">
    <name type="scientific">Miscanthus lutarioriparius</name>
    <dbReference type="NCBI Taxonomy" id="422564"/>
    <lineage>
        <taxon>Eukaryota</taxon>
        <taxon>Viridiplantae</taxon>
        <taxon>Streptophyta</taxon>
        <taxon>Embryophyta</taxon>
        <taxon>Tracheophyta</taxon>
        <taxon>Spermatophyta</taxon>
        <taxon>Magnoliopsida</taxon>
        <taxon>Liliopsida</taxon>
        <taxon>Poales</taxon>
        <taxon>Poaceae</taxon>
        <taxon>PACMAD clade</taxon>
        <taxon>Panicoideae</taxon>
        <taxon>Andropogonodae</taxon>
        <taxon>Andropogoneae</taxon>
        <taxon>Saccharinae</taxon>
        <taxon>Miscanthus</taxon>
    </lineage>
</organism>
<feature type="region of interest" description="Disordered" evidence="2">
    <location>
        <begin position="110"/>
        <end position="186"/>
    </location>
</feature>
<comment type="caution">
    <text evidence="3">The sequence shown here is derived from an EMBL/GenBank/DDBJ whole genome shotgun (WGS) entry which is preliminary data.</text>
</comment>
<dbReference type="EMBL" id="CAJGYO010000008">
    <property type="protein sequence ID" value="CAD6251225.1"/>
    <property type="molecule type" value="Genomic_DNA"/>
</dbReference>
<keyword evidence="1" id="KW-0407">Ion channel</keyword>
<keyword evidence="4" id="KW-1185">Reference proteome</keyword>
<gene>
    <name evidence="3" type="ORF">NCGR_LOCUS34982</name>
</gene>